<feature type="domain" description="C2H2-type" evidence="8">
    <location>
        <begin position="275"/>
        <end position="303"/>
    </location>
</feature>
<keyword evidence="4 7" id="KW-0863">Zinc-finger</keyword>
<dbReference type="PANTHER" id="PTHR24394:SF29">
    <property type="entry name" value="MYONEURIN"/>
    <property type="match status" value="1"/>
</dbReference>
<dbReference type="Gene3D" id="3.30.160.60">
    <property type="entry name" value="Classic Zinc Finger"/>
    <property type="match status" value="5"/>
</dbReference>
<feature type="domain" description="C2H2-type" evidence="8">
    <location>
        <begin position="360"/>
        <end position="389"/>
    </location>
</feature>
<dbReference type="PANTHER" id="PTHR24394">
    <property type="entry name" value="ZINC FINGER PROTEIN"/>
    <property type="match status" value="1"/>
</dbReference>
<accession>A0A6J2TXT2</accession>
<dbReference type="GO" id="GO:0005634">
    <property type="term" value="C:nucleus"/>
    <property type="evidence" value="ECO:0007669"/>
    <property type="project" value="UniProtKB-SubCell"/>
</dbReference>
<dbReference type="FunFam" id="3.30.160.60:FF:000176">
    <property type="entry name" value="zinc finger protein 70"/>
    <property type="match status" value="1"/>
</dbReference>
<evidence type="ECO:0000256" key="4">
    <source>
        <dbReference type="ARBA" id="ARBA00022771"/>
    </source>
</evidence>
<feature type="domain" description="C2H2-type" evidence="8">
    <location>
        <begin position="304"/>
        <end position="331"/>
    </location>
</feature>
<gene>
    <name evidence="10" type="primary">LOC115627959</name>
</gene>
<dbReference type="Proteomes" id="UP000504634">
    <property type="component" value="Unplaced"/>
</dbReference>
<evidence type="ECO:0000256" key="3">
    <source>
        <dbReference type="ARBA" id="ARBA00022737"/>
    </source>
</evidence>
<dbReference type="SUPFAM" id="SSF57667">
    <property type="entry name" value="beta-beta-alpha zinc fingers"/>
    <property type="match status" value="4"/>
</dbReference>
<feature type="domain" description="C2H2-type" evidence="8">
    <location>
        <begin position="193"/>
        <end position="215"/>
    </location>
</feature>
<dbReference type="GO" id="GO:0008270">
    <property type="term" value="F:zinc ion binding"/>
    <property type="evidence" value="ECO:0007669"/>
    <property type="project" value="UniProtKB-KW"/>
</dbReference>
<evidence type="ECO:0000313" key="10">
    <source>
        <dbReference type="RefSeq" id="XP_030379712.1"/>
    </source>
</evidence>
<keyword evidence="3" id="KW-0677">Repeat</keyword>
<evidence type="ECO:0000256" key="6">
    <source>
        <dbReference type="ARBA" id="ARBA00023242"/>
    </source>
</evidence>
<comment type="subcellular location">
    <subcellularLocation>
        <location evidence="1">Nucleus</location>
    </subcellularLocation>
</comment>
<evidence type="ECO:0000256" key="1">
    <source>
        <dbReference type="ARBA" id="ARBA00004123"/>
    </source>
</evidence>
<sequence length="421" mass="48816">MDFSEAGDARCYLCNYNFRDNKVYERMFEERLNVNGQPQNSLASILAIVLGYELHEQSVHSTLLCSTCKVSLLNFEALECKLYEARYEILRTHKKTIKLYEMHVKTVKCVGDAEHIQPLDIKVEAQSDLDSDLRSDNAELSTLESDDLIYFDDEDAAGELTVEIKTEEECVSVQQKEQEPHIKEQQPQKTRSYACTSCSATFLTRPQLTAHRRTHKQLTCKHCGKTFGQTKDLHDHIRTHTGERPYECELCGARFTQRSNWRTHLQTTHLSEAKFKCTECGKCYKRQRLLDYHIKSAHTKVRDIRCEHCEATFSHPHCYKQHLLCHTDQKHFSCDICGKRFKRRENLQVHLFVHSNKKPYACNVCDAGFMRKAQLLAHMQRSDHVSDTTVINRPEFSTVYSDKMGRNLQLPPEDTAEAMPS</sequence>
<organism evidence="9 10">
    <name type="scientific">Drosophila lebanonensis</name>
    <name type="common">Fruit fly</name>
    <name type="synonym">Scaptodrosophila lebanonensis</name>
    <dbReference type="NCBI Taxonomy" id="7225"/>
    <lineage>
        <taxon>Eukaryota</taxon>
        <taxon>Metazoa</taxon>
        <taxon>Ecdysozoa</taxon>
        <taxon>Arthropoda</taxon>
        <taxon>Hexapoda</taxon>
        <taxon>Insecta</taxon>
        <taxon>Pterygota</taxon>
        <taxon>Neoptera</taxon>
        <taxon>Endopterygota</taxon>
        <taxon>Diptera</taxon>
        <taxon>Brachycera</taxon>
        <taxon>Muscomorpha</taxon>
        <taxon>Ephydroidea</taxon>
        <taxon>Drosophilidae</taxon>
        <taxon>Scaptodrosophila</taxon>
    </lineage>
</organism>
<evidence type="ECO:0000313" key="9">
    <source>
        <dbReference type="Proteomes" id="UP000504634"/>
    </source>
</evidence>
<evidence type="ECO:0000256" key="5">
    <source>
        <dbReference type="ARBA" id="ARBA00022833"/>
    </source>
</evidence>
<reference evidence="10" key="1">
    <citation type="submission" date="2025-08" db="UniProtKB">
        <authorList>
            <consortium name="RefSeq"/>
        </authorList>
    </citation>
    <scope>IDENTIFICATION</scope>
    <source>
        <strain evidence="10">11010-0011.00</strain>
        <tissue evidence="10">Whole body</tissue>
    </source>
</reference>
<dbReference type="InterPro" id="IPR013087">
    <property type="entry name" value="Znf_C2H2_type"/>
</dbReference>
<evidence type="ECO:0000256" key="7">
    <source>
        <dbReference type="PROSITE-ProRule" id="PRU00042"/>
    </source>
</evidence>
<feature type="domain" description="C2H2-type" evidence="8">
    <location>
        <begin position="246"/>
        <end position="274"/>
    </location>
</feature>
<dbReference type="SMART" id="SM00355">
    <property type="entry name" value="ZnF_C2H2"/>
    <property type="match status" value="7"/>
</dbReference>
<dbReference type="FunFam" id="3.30.160.60:FF:000100">
    <property type="entry name" value="Zinc finger 45-like"/>
    <property type="match status" value="1"/>
</dbReference>
<dbReference type="PROSITE" id="PS50157">
    <property type="entry name" value="ZINC_FINGER_C2H2_2"/>
    <property type="match status" value="7"/>
</dbReference>
<dbReference type="GO" id="GO:0000981">
    <property type="term" value="F:DNA-binding transcription factor activity, RNA polymerase II-specific"/>
    <property type="evidence" value="ECO:0007669"/>
    <property type="project" value="TreeGrafter"/>
</dbReference>
<dbReference type="FunFam" id="3.30.160.60:FF:000446">
    <property type="entry name" value="Zinc finger protein"/>
    <property type="match status" value="1"/>
</dbReference>
<feature type="domain" description="C2H2-type" evidence="8">
    <location>
        <begin position="332"/>
        <end position="359"/>
    </location>
</feature>
<evidence type="ECO:0000256" key="2">
    <source>
        <dbReference type="ARBA" id="ARBA00022723"/>
    </source>
</evidence>
<keyword evidence="2" id="KW-0479">Metal-binding</keyword>
<protein>
    <submittedName>
        <fullName evidence="10">Gastrula zinc finger protein xFG20-1</fullName>
    </submittedName>
</protein>
<dbReference type="AlphaFoldDB" id="A0A6J2TXT2"/>
<evidence type="ECO:0000259" key="8">
    <source>
        <dbReference type="PROSITE" id="PS50157"/>
    </source>
</evidence>
<dbReference type="PROSITE" id="PS00028">
    <property type="entry name" value="ZINC_FINGER_C2H2_1"/>
    <property type="match status" value="5"/>
</dbReference>
<dbReference type="GeneID" id="115627959"/>
<dbReference type="OrthoDB" id="427030at2759"/>
<name>A0A6J2TXT2_DROLE</name>
<dbReference type="Pfam" id="PF00096">
    <property type="entry name" value="zf-C2H2"/>
    <property type="match status" value="5"/>
</dbReference>
<dbReference type="InterPro" id="IPR036236">
    <property type="entry name" value="Znf_C2H2_sf"/>
</dbReference>
<keyword evidence="9" id="KW-1185">Reference proteome</keyword>
<keyword evidence="6" id="KW-0539">Nucleus</keyword>
<feature type="domain" description="C2H2-type" evidence="8">
    <location>
        <begin position="218"/>
        <end position="245"/>
    </location>
</feature>
<keyword evidence="5" id="KW-0862">Zinc</keyword>
<proteinExistence type="predicted"/>
<dbReference type="Pfam" id="PF13912">
    <property type="entry name" value="zf-C2H2_6"/>
    <property type="match status" value="1"/>
</dbReference>
<dbReference type="RefSeq" id="XP_030379712.1">
    <property type="nucleotide sequence ID" value="XM_030523852.1"/>
</dbReference>